<gene>
    <name evidence="2" type="ORF">R3P38DRAFT_2760911</name>
</gene>
<proteinExistence type="predicted"/>
<protein>
    <submittedName>
        <fullName evidence="2">Uncharacterized protein</fullName>
    </submittedName>
</protein>
<name>A0AAW0DVX4_9AGAR</name>
<organism evidence="2 3">
    <name type="scientific">Favolaschia claudopus</name>
    <dbReference type="NCBI Taxonomy" id="2862362"/>
    <lineage>
        <taxon>Eukaryota</taxon>
        <taxon>Fungi</taxon>
        <taxon>Dikarya</taxon>
        <taxon>Basidiomycota</taxon>
        <taxon>Agaricomycotina</taxon>
        <taxon>Agaricomycetes</taxon>
        <taxon>Agaricomycetidae</taxon>
        <taxon>Agaricales</taxon>
        <taxon>Marasmiineae</taxon>
        <taxon>Mycenaceae</taxon>
        <taxon>Favolaschia</taxon>
    </lineage>
</organism>
<evidence type="ECO:0000313" key="3">
    <source>
        <dbReference type="Proteomes" id="UP001362999"/>
    </source>
</evidence>
<accession>A0AAW0DVX4</accession>
<sequence length="217" mass="24170">MPFALRALNHLLPVPFDSSRDSKPSCNTSIFDGIAQIPYPHPSGTLLPSREKRRRHIRFCLKPLETKHTPSVTPTPPPVPLRACGVHQCLNSGDLHPAPSCTIHSHPVQRRIHKRRVKTFTWGVVPTLASLAFIISRVHRLAYFFVNFSSTFSFSTTLMYEEGKVPFTCPTSHFASPRHHIRPRSPAMHSAPPAAPPDPDASEDTDYSAMLAQLDSP</sequence>
<keyword evidence="3" id="KW-1185">Reference proteome</keyword>
<dbReference type="EMBL" id="JAWWNJ010000005">
    <property type="protein sequence ID" value="KAK7055730.1"/>
    <property type="molecule type" value="Genomic_DNA"/>
</dbReference>
<evidence type="ECO:0000313" key="2">
    <source>
        <dbReference type="EMBL" id="KAK7055730.1"/>
    </source>
</evidence>
<evidence type="ECO:0000256" key="1">
    <source>
        <dbReference type="SAM" id="MobiDB-lite"/>
    </source>
</evidence>
<dbReference type="Proteomes" id="UP001362999">
    <property type="component" value="Unassembled WGS sequence"/>
</dbReference>
<comment type="caution">
    <text evidence="2">The sequence shown here is derived from an EMBL/GenBank/DDBJ whole genome shotgun (WGS) entry which is preliminary data.</text>
</comment>
<dbReference type="AlphaFoldDB" id="A0AAW0DVX4"/>
<feature type="region of interest" description="Disordered" evidence="1">
    <location>
        <begin position="176"/>
        <end position="217"/>
    </location>
</feature>
<reference evidence="2 3" key="1">
    <citation type="journal article" date="2024" name="J Genomics">
        <title>Draft genome sequencing and assembly of Favolaschia claudopus CIRM-BRFM 2984 isolated from oak limbs.</title>
        <authorList>
            <person name="Navarro D."/>
            <person name="Drula E."/>
            <person name="Chaduli D."/>
            <person name="Cazenave R."/>
            <person name="Ahrendt S."/>
            <person name="Wang J."/>
            <person name="Lipzen A."/>
            <person name="Daum C."/>
            <person name="Barry K."/>
            <person name="Grigoriev I.V."/>
            <person name="Favel A."/>
            <person name="Rosso M.N."/>
            <person name="Martin F."/>
        </authorList>
    </citation>
    <scope>NUCLEOTIDE SEQUENCE [LARGE SCALE GENOMIC DNA]</scope>
    <source>
        <strain evidence="2 3">CIRM-BRFM 2984</strain>
    </source>
</reference>